<gene>
    <name evidence="2" type="ORF">DAT39_010520</name>
</gene>
<proteinExistence type="inferred from homology"/>
<dbReference type="NCBIfam" id="TIGR01571">
    <property type="entry name" value="A_thal_Cys_rich"/>
    <property type="match status" value="1"/>
</dbReference>
<protein>
    <submittedName>
        <fullName evidence="2">Cornifelin</fullName>
    </submittedName>
</protein>
<evidence type="ECO:0000313" key="2">
    <source>
        <dbReference type="EMBL" id="KAF5899769.1"/>
    </source>
</evidence>
<accession>A0A8J4UH34</accession>
<dbReference type="AlphaFoldDB" id="A0A8J4UH34"/>
<reference evidence="2" key="1">
    <citation type="submission" date="2020-07" db="EMBL/GenBank/DDBJ databases">
        <title>Clarias magur genome sequencing, assembly and annotation.</title>
        <authorList>
            <person name="Kushwaha B."/>
            <person name="Kumar R."/>
            <person name="Das P."/>
            <person name="Joshi C.G."/>
            <person name="Kumar D."/>
            <person name="Nagpure N.S."/>
            <person name="Pandey M."/>
            <person name="Agarwal S."/>
            <person name="Srivastava S."/>
            <person name="Singh M."/>
            <person name="Sahoo L."/>
            <person name="Jayasankar P."/>
            <person name="Meher P.K."/>
            <person name="Koringa P.G."/>
            <person name="Iquebal M.A."/>
            <person name="Das S.P."/>
            <person name="Bit A."/>
            <person name="Patnaik S."/>
            <person name="Patel N."/>
            <person name="Shah T.M."/>
            <person name="Hinsu A."/>
            <person name="Jena J.K."/>
        </authorList>
    </citation>
    <scope>NUCLEOTIDE SEQUENCE</scope>
    <source>
        <strain evidence="2">CIFAMagur01</strain>
        <tissue evidence="2">Testis</tissue>
    </source>
</reference>
<organism evidence="2 3">
    <name type="scientific">Clarias magur</name>
    <name type="common">Asian catfish</name>
    <name type="synonym">Macropteronotus magur</name>
    <dbReference type="NCBI Taxonomy" id="1594786"/>
    <lineage>
        <taxon>Eukaryota</taxon>
        <taxon>Metazoa</taxon>
        <taxon>Chordata</taxon>
        <taxon>Craniata</taxon>
        <taxon>Vertebrata</taxon>
        <taxon>Euteleostomi</taxon>
        <taxon>Actinopterygii</taxon>
        <taxon>Neopterygii</taxon>
        <taxon>Teleostei</taxon>
        <taxon>Ostariophysi</taxon>
        <taxon>Siluriformes</taxon>
        <taxon>Clariidae</taxon>
        <taxon>Clarias</taxon>
    </lineage>
</organism>
<dbReference type="Pfam" id="PF04749">
    <property type="entry name" value="PLAC8"/>
    <property type="match status" value="1"/>
</dbReference>
<sequence length="231" mass="25844">SCVVVMATTTTTITMQPGVMLPPNAKVNTWSSGLCDCCEDMSICCFGFWCPWCLMCTTSQEFGECLCLPLLDMCFGHIIPAASYSVRSSVRERYHIKGTMCDDCCVVTCCGICSWCQIARELKFRRQPQVFVNPPVNVTYQTPVTTSYQPVAGVNQSYPPGYSQPPMSPNPQSGGLYNKNIMLYNNSCSNFIFVFFEKLVQCYSVKFLVINNDVNKFHSPFYLGLPGTFKI</sequence>
<keyword evidence="3" id="KW-1185">Reference proteome</keyword>
<feature type="non-terminal residue" evidence="2">
    <location>
        <position position="1"/>
    </location>
</feature>
<evidence type="ECO:0000313" key="3">
    <source>
        <dbReference type="Proteomes" id="UP000727407"/>
    </source>
</evidence>
<comment type="similarity">
    <text evidence="1">Belongs to the cornifelin family.</text>
</comment>
<evidence type="ECO:0000256" key="1">
    <source>
        <dbReference type="ARBA" id="ARBA00009024"/>
    </source>
</evidence>
<dbReference type="OrthoDB" id="1045822at2759"/>
<comment type="caution">
    <text evidence="2">The sequence shown here is derived from an EMBL/GenBank/DDBJ whole genome shotgun (WGS) entry which is preliminary data.</text>
</comment>
<dbReference type="Proteomes" id="UP000727407">
    <property type="component" value="Unassembled WGS sequence"/>
</dbReference>
<dbReference type="PANTHER" id="PTHR15907">
    <property type="entry name" value="DUF614 FAMILY PROTEIN-RELATED"/>
    <property type="match status" value="1"/>
</dbReference>
<dbReference type="EMBL" id="QNUK01000157">
    <property type="protein sequence ID" value="KAF5899769.1"/>
    <property type="molecule type" value="Genomic_DNA"/>
</dbReference>
<feature type="non-terminal residue" evidence="2">
    <location>
        <position position="231"/>
    </location>
</feature>
<name>A0A8J4UH34_CLAMG</name>
<dbReference type="InterPro" id="IPR006461">
    <property type="entry name" value="PLAC_motif_containing"/>
</dbReference>